<dbReference type="PROSITE" id="PS00369">
    <property type="entry name" value="PTS_HPR_HIS"/>
    <property type="match status" value="1"/>
</dbReference>
<dbReference type="AlphaFoldDB" id="A0A1L8ZBU9"/>
<proteinExistence type="predicted"/>
<dbReference type="InterPro" id="IPR035895">
    <property type="entry name" value="HPr-like_sf"/>
</dbReference>
<feature type="domain" description="HPr" evidence="1">
    <location>
        <begin position="1"/>
        <end position="90"/>
    </location>
</feature>
<dbReference type="InterPro" id="IPR001020">
    <property type="entry name" value="PTS_HPr_His_P_site"/>
</dbReference>
<dbReference type="Gene3D" id="3.30.1340.10">
    <property type="entry name" value="HPr-like"/>
    <property type="match status" value="1"/>
</dbReference>
<name>A0A1L8ZBU9_BORBI</name>
<sequence>MQKAEIKIINKNGIHSRSANIIAEFANKNSSCDIKITTKDGRKASTKFTIEIIILGIIYKEKVKITVEEKKEKLAIVNLLNLLKYTFLKELEK</sequence>
<reference evidence="2" key="2">
    <citation type="submission" date="2015-07" db="EMBL/GenBank/DDBJ databases">
        <authorList>
            <person name="Noorani M."/>
        </authorList>
    </citation>
    <scope>NUCLEOTIDE SEQUENCE</scope>
    <source>
        <strain evidence="2">CO275</strain>
    </source>
</reference>
<organism evidence="2">
    <name type="scientific">Borrelia bissettiae</name>
    <name type="common">Borreliella bissettiae</name>
    <dbReference type="NCBI Taxonomy" id="64897"/>
    <lineage>
        <taxon>Bacteria</taxon>
        <taxon>Pseudomonadati</taxon>
        <taxon>Spirochaetota</taxon>
        <taxon>Spirochaetia</taxon>
        <taxon>Spirochaetales</taxon>
        <taxon>Borreliaceae</taxon>
        <taxon>Borreliella</taxon>
    </lineage>
</organism>
<dbReference type="NCBIfam" id="TIGR01003">
    <property type="entry name" value="PTS_HPr_family"/>
    <property type="match status" value="1"/>
</dbReference>
<dbReference type="Pfam" id="PF00381">
    <property type="entry name" value="PTS-HPr"/>
    <property type="match status" value="1"/>
</dbReference>
<gene>
    <name evidence="2" type="ORF">ER70_03745</name>
</gene>
<dbReference type="SUPFAM" id="SSF55594">
    <property type="entry name" value="HPr-like"/>
    <property type="match status" value="1"/>
</dbReference>
<evidence type="ECO:0000313" key="2">
    <source>
        <dbReference type="EMBL" id="OJH15234.1"/>
    </source>
</evidence>
<reference evidence="2" key="1">
    <citation type="journal article" date="2015" name="Microbiology">
        <title>Similarities in murine infection and immune response to Borrelia bissettii and Borrelia burgdorferi sensu stricto.</title>
        <authorList>
            <person name="Leydet B.F.Jr."/>
            <person name="Liang F.T."/>
        </authorList>
    </citation>
    <scope>NUCLEOTIDE SEQUENCE [LARGE SCALE GENOMIC DNA]</scope>
    <source>
        <strain evidence="2">CO275</strain>
    </source>
</reference>
<evidence type="ECO:0000259" key="1">
    <source>
        <dbReference type="PROSITE" id="PS51350"/>
    </source>
</evidence>
<dbReference type="InterPro" id="IPR000032">
    <property type="entry name" value="HPr-like"/>
</dbReference>
<protein>
    <submittedName>
        <fullName evidence="2">Phosphocarrier protein HPr</fullName>
    </submittedName>
</protein>
<dbReference type="PROSITE" id="PS51350">
    <property type="entry name" value="PTS_HPR_DOM"/>
    <property type="match status" value="1"/>
</dbReference>
<dbReference type="OrthoDB" id="9809047at2"/>
<accession>A0A1L8ZBU9</accession>
<comment type="caution">
    <text evidence="2">The sequence shown here is derived from an EMBL/GenBank/DDBJ whole genome shotgun (WGS) entry which is preliminary data.</text>
</comment>
<dbReference type="EMBL" id="JNBW01000192">
    <property type="protein sequence ID" value="OJH15234.1"/>
    <property type="molecule type" value="Genomic_DNA"/>
</dbReference>